<name>A0A7C1CE63_9CREN</name>
<protein>
    <recommendedName>
        <fullName evidence="5">DEAD/DEAH box helicase</fullName>
    </recommendedName>
</protein>
<dbReference type="GO" id="GO:0003677">
    <property type="term" value="F:DNA binding"/>
    <property type="evidence" value="ECO:0007669"/>
    <property type="project" value="InterPro"/>
</dbReference>
<dbReference type="InterPro" id="IPR006935">
    <property type="entry name" value="Helicase/UvrB_N"/>
</dbReference>
<dbReference type="AlphaFoldDB" id="A0A7C1CE63"/>
<dbReference type="GO" id="GO:0120545">
    <property type="term" value="F:nucleic acid conformation isomerase activity"/>
    <property type="evidence" value="ECO:0007669"/>
    <property type="project" value="UniProtKB-ARBA"/>
</dbReference>
<dbReference type="PANTHER" id="PTHR47396">
    <property type="entry name" value="TYPE I RESTRICTION ENZYME ECOKI R PROTEIN"/>
    <property type="match status" value="1"/>
</dbReference>
<dbReference type="Gene3D" id="3.40.50.300">
    <property type="entry name" value="P-loop containing nucleotide triphosphate hydrolases"/>
    <property type="match status" value="2"/>
</dbReference>
<accession>A0A7C1CE63</accession>
<feature type="compositionally biased region" description="Polar residues" evidence="1">
    <location>
        <begin position="561"/>
        <end position="574"/>
    </location>
</feature>
<evidence type="ECO:0000259" key="3">
    <source>
        <dbReference type="PROSITE" id="PS51194"/>
    </source>
</evidence>
<dbReference type="InterPro" id="IPR001650">
    <property type="entry name" value="Helicase_C-like"/>
</dbReference>
<dbReference type="SUPFAM" id="SSF52540">
    <property type="entry name" value="P-loop containing nucleoside triphosphate hydrolases"/>
    <property type="match status" value="1"/>
</dbReference>
<dbReference type="Pfam" id="PF00271">
    <property type="entry name" value="Helicase_C"/>
    <property type="match status" value="1"/>
</dbReference>
<reference evidence="4" key="1">
    <citation type="journal article" date="2020" name="mSystems">
        <title>Genome- and Community-Level Interaction Insights into Carbon Utilization and Element Cycling Functions of Hydrothermarchaeota in Hydrothermal Sediment.</title>
        <authorList>
            <person name="Zhou Z."/>
            <person name="Liu Y."/>
            <person name="Xu W."/>
            <person name="Pan J."/>
            <person name="Luo Z.H."/>
            <person name="Li M."/>
        </authorList>
    </citation>
    <scope>NUCLEOTIDE SEQUENCE [LARGE SCALE GENOMIC DNA]</scope>
    <source>
        <strain evidence="4">SpSt-116</strain>
    </source>
</reference>
<dbReference type="PROSITE" id="PS51194">
    <property type="entry name" value="HELICASE_CTER"/>
    <property type="match status" value="1"/>
</dbReference>
<dbReference type="InterPro" id="IPR050742">
    <property type="entry name" value="Helicase_Restrict-Modif_Enz"/>
</dbReference>
<dbReference type="GO" id="GO:0016787">
    <property type="term" value="F:hydrolase activity"/>
    <property type="evidence" value="ECO:0007669"/>
    <property type="project" value="InterPro"/>
</dbReference>
<dbReference type="InterPro" id="IPR027417">
    <property type="entry name" value="P-loop_NTPase"/>
</dbReference>
<dbReference type="PANTHER" id="PTHR47396:SF1">
    <property type="entry name" value="ATP-DEPENDENT HELICASE IRC3-RELATED"/>
    <property type="match status" value="1"/>
</dbReference>
<comment type="caution">
    <text evidence="4">The sequence shown here is derived from an EMBL/GenBank/DDBJ whole genome shotgun (WGS) entry which is preliminary data.</text>
</comment>
<gene>
    <name evidence="4" type="ORF">ENN26_07000</name>
</gene>
<dbReference type="GO" id="GO:0140097">
    <property type="term" value="F:catalytic activity, acting on DNA"/>
    <property type="evidence" value="ECO:0007669"/>
    <property type="project" value="UniProtKB-ARBA"/>
</dbReference>
<organism evidence="4">
    <name type="scientific">Thermofilum adornatum</name>
    <dbReference type="NCBI Taxonomy" id="1365176"/>
    <lineage>
        <taxon>Archaea</taxon>
        <taxon>Thermoproteota</taxon>
        <taxon>Thermoprotei</taxon>
        <taxon>Thermofilales</taxon>
        <taxon>Thermofilaceae</taxon>
        <taxon>Thermofilum</taxon>
    </lineage>
</organism>
<dbReference type="GO" id="GO:0005829">
    <property type="term" value="C:cytosol"/>
    <property type="evidence" value="ECO:0007669"/>
    <property type="project" value="TreeGrafter"/>
</dbReference>
<evidence type="ECO:0008006" key="5">
    <source>
        <dbReference type="Google" id="ProtNLM"/>
    </source>
</evidence>
<dbReference type="Pfam" id="PF04851">
    <property type="entry name" value="ResIII"/>
    <property type="match status" value="1"/>
</dbReference>
<evidence type="ECO:0000259" key="2">
    <source>
        <dbReference type="PROSITE" id="PS51192"/>
    </source>
</evidence>
<evidence type="ECO:0000313" key="4">
    <source>
        <dbReference type="EMBL" id="HDP15500.1"/>
    </source>
</evidence>
<dbReference type="GO" id="GO:0005524">
    <property type="term" value="F:ATP binding"/>
    <property type="evidence" value="ECO:0007669"/>
    <property type="project" value="InterPro"/>
</dbReference>
<sequence length="640" mass="72754">MVFYYMSSSPDSSDQISIIVEKIENIFQKRFYTILNTEWKPRKIQEIALRNYVDEIITHGKCKKIVQMPTGSGKSILLSLLVLATVYLRQHIEGGDKRNIILIFAPLTRIKFQLLEPLAIASGITTLPKEKGSLTNPSFPLYVMSSDVKAISRLSQKLQKQYAGKIPHRTTMGGIILAITPFSLSSSITEARTLKNALQKIIEQTRKSMSKHTHVIVLCPHTLKKTKEEREITTLKQLKDKILAVFVDEAHIMLDFKGKLGNSIAKLVREASVAIGFTATPGKNTYNTIAHVQCSPKIFLHKEPIYSYDIMLRKKWLGKDDKPILVDRLVARFYRSEILPALTRLTSNELWKNACRERVGKYAEIMLRELERHFKLNKRELFSKIKVLVLAPNMREADIWKETLQQYLGNSTQIFLAHSNVPDPQGEIEKFVESSAGILIAVDMVKIGFNDPNLDALIIARPVQSMVAYVQMRGRVLRYPEDPDRLKLKHGAFILHLAAEEILEDQKKIARVERGGFPSPVSFSELVGYEKHSIEYDATVEVSYLGETRIPPEAIERPESSETLQTSKISTPSTPIHGYSSAKTEQEVKSPITTPGENILQNVLNKLLYMFRHIYLYIRKAVNTLLAGIAFLLRRIHEHV</sequence>
<feature type="domain" description="Helicase C-terminal" evidence="3">
    <location>
        <begin position="377"/>
        <end position="534"/>
    </location>
</feature>
<feature type="domain" description="Helicase ATP-binding" evidence="2">
    <location>
        <begin position="55"/>
        <end position="299"/>
    </location>
</feature>
<dbReference type="PROSITE" id="PS51192">
    <property type="entry name" value="HELICASE_ATP_BIND_1"/>
    <property type="match status" value="1"/>
</dbReference>
<feature type="region of interest" description="Disordered" evidence="1">
    <location>
        <begin position="557"/>
        <end position="590"/>
    </location>
</feature>
<dbReference type="InterPro" id="IPR014001">
    <property type="entry name" value="Helicase_ATP-bd"/>
</dbReference>
<dbReference type="SMART" id="SM00487">
    <property type="entry name" value="DEXDc"/>
    <property type="match status" value="1"/>
</dbReference>
<dbReference type="EMBL" id="DSAY01000123">
    <property type="protein sequence ID" value="HDP15500.1"/>
    <property type="molecule type" value="Genomic_DNA"/>
</dbReference>
<evidence type="ECO:0000256" key="1">
    <source>
        <dbReference type="SAM" id="MobiDB-lite"/>
    </source>
</evidence>
<proteinExistence type="predicted"/>